<feature type="compositionally biased region" description="Low complexity" evidence="1">
    <location>
        <begin position="166"/>
        <end position="176"/>
    </location>
</feature>
<dbReference type="Proteomes" id="UP001189429">
    <property type="component" value="Unassembled WGS sequence"/>
</dbReference>
<feature type="non-terminal residue" evidence="2">
    <location>
        <position position="1"/>
    </location>
</feature>
<name>A0ABN9XY89_9DINO</name>
<sequence length="201" mass="21150">EIWTREAVRWTPPSWPLPISPLDLPWPSWLKPFWLTCVRGDLPGSALLCQARCHEMALTFVGASSPASARLQESQRAPTSAPPALRAPAAHHGAGGGSLGAALPVGAVAALATASRRPARVARRAAEAPPPFDPSTQLGAMAPAGFFDPAGFSKVGDEDRRRRRLPQPAHRGAQARARGHDGGLGVRGAAVRQVPRLRVGA</sequence>
<feature type="region of interest" description="Disordered" evidence="1">
    <location>
        <begin position="121"/>
        <end position="140"/>
    </location>
</feature>
<reference evidence="2" key="1">
    <citation type="submission" date="2023-10" db="EMBL/GenBank/DDBJ databases">
        <authorList>
            <person name="Chen Y."/>
            <person name="Shah S."/>
            <person name="Dougan E. K."/>
            <person name="Thang M."/>
            <person name="Chan C."/>
        </authorList>
    </citation>
    <scope>NUCLEOTIDE SEQUENCE [LARGE SCALE GENOMIC DNA]</scope>
</reference>
<evidence type="ECO:0000313" key="3">
    <source>
        <dbReference type="Proteomes" id="UP001189429"/>
    </source>
</evidence>
<feature type="region of interest" description="Disordered" evidence="1">
    <location>
        <begin position="149"/>
        <end position="185"/>
    </location>
</feature>
<keyword evidence="3" id="KW-1185">Reference proteome</keyword>
<evidence type="ECO:0000313" key="2">
    <source>
        <dbReference type="EMBL" id="CAK0903679.1"/>
    </source>
</evidence>
<comment type="caution">
    <text evidence="2">The sequence shown here is derived from an EMBL/GenBank/DDBJ whole genome shotgun (WGS) entry which is preliminary data.</text>
</comment>
<protein>
    <submittedName>
        <fullName evidence="2">Uncharacterized protein</fullName>
    </submittedName>
</protein>
<feature type="compositionally biased region" description="Low complexity" evidence="1">
    <location>
        <begin position="76"/>
        <end position="92"/>
    </location>
</feature>
<gene>
    <name evidence="2" type="ORF">PCOR1329_LOCUS79928</name>
</gene>
<organism evidence="2 3">
    <name type="scientific">Prorocentrum cordatum</name>
    <dbReference type="NCBI Taxonomy" id="2364126"/>
    <lineage>
        <taxon>Eukaryota</taxon>
        <taxon>Sar</taxon>
        <taxon>Alveolata</taxon>
        <taxon>Dinophyceae</taxon>
        <taxon>Prorocentrales</taxon>
        <taxon>Prorocentraceae</taxon>
        <taxon>Prorocentrum</taxon>
    </lineage>
</organism>
<proteinExistence type="predicted"/>
<accession>A0ABN9XY89</accession>
<evidence type="ECO:0000256" key="1">
    <source>
        <dbReference type="SAM" id="MobiDB-lite"/>
    </source>
</evidence>
<feature type="region of interest" description="Disordered" evidence="1">
    <location>
        <begin position="69"/>
        <end position="96"/>
    </location>
</feature>
<dbReference type="EMBL" id="CAUYUJ010021278">
    <property type="protein sequence ID" value="CAK0903679.1"/>
    <property type="molecule type" value="Genomic_DNA"/>
</dbReference>